<evidence type="ECO:0000256" key="1">
    <source>
        <dbReference type="ARBA" id="ARBA00022527"/>
    </source>
</evidence>
<feature type="domain" description="Gnk2-homologous" evidence="15">
    <location>
        <begin position="98"/>
        <end position="204"/>
    </location>
</feature>
<sequence length="510" mass="57412">MATAQKLASHAHAACNLEKEIIYAYGISLGLIAGGLWKLHRWNNQKRAGEFYDLPQKGSILVVEMASHNFDDLIPSLFLIKSADDVIFLDRDKEPRATLAGRVCTNRTADQPNRRIFINNFLAALDGISPQISSRRYGTIIKGTGNNTVYAFGECMKDLSQRDCDQCFAQCKTDILRCLPFQMGVRGGRNYFDGCYLRYDDYNFFQENFSQGDRTVCVDREFNGSQSIHAANVRELVGNLSNEAVKNDGFFVGSLSRRNVTVYGLAQCWETISRNSCDMCLKNASAQIQSCSRKEEGRVLNAGCYMRYSPQRFYNNTDVNSDGGGSRGRRRLAIILAVVFSALAALMIFASCAFFGKRKLTRRKKERKQLGALAATVKRSDLNFKYEVLERATKYFDSSNKLGQGGSGSVYKGTLPDGKHIAVKRLIFSTRQWVDQFFNEVNLISAVHHKNLVKLLGCSITGPESLLVYEYIPNLSLQENLFSYILPHVPTNFEFAYFPLQSFESFLSFS</sequence>
<dbReference type="PROSITE" id="PS50011">
    <property type="entry name" value="PROTEIN_KINASE_DOM"/>
    <property type="match status" value="1"/>
</dbReference>
<feature type="domain" description="Gnk2-homologous" evidence="15">
    <location>
        <begin position="211"/>
        <end position="313"/>
    </location>
</feature>
<dbReference type="Pfam" id="PF07714">
    <property type="entry name" value="PK_Tyr_Ser-Thr"/>
    <property type="match status" value="1"/>
</dbReference>
<dbReference type="PANTHER" id="PTHR47973">
    <property type="entry name" value="CYSTEINE-RICH RECEPTOR-LIKE PROTEIN KINASE 3"/>
    <property type="match status" value="1"/>
</dbReference>
<reference evidence="16 17" key="1">
    <citation type="submission" date="2020-06" db="EMBL/GenBank/DDBJ databases">
        <title>Transcriptomic and genomic resources for Thalictrum thalictroides and T. hernandezii: Facilitating candidate gene discovery in an emerging model plant lineage.</title>
        <authorList>
            <person name="Arias T."/>
            <person name="Riano-Pachon D.M."/>
            <person name="Di Stilio V.S."/>
        </authorList>
    </citation>
    <scope>NUCLEOTIDE SEQUENCE [LARGE SCALE GENOMIC DNA]</scope>
    <source>
        <strain evidence="17">cv. WT478/WT964</strain>
        <tissue evidence="16">Leaves</tissue>
    </source>
</reference>
<dbReference type="InterPro" id="IPR017441">
    <property type="entry name" value="Protein_kinase_ATP_BS"/>
</dbReference>
<evidence type="ECO:0000256" key="9">
    <source>
        <dbReference type="ARBA" id="ARBA00023170"/>
    </source>
</evidence>
<dbReference type="FunFam" id="3.30.200.20:FF:000177">
    <property type="entry name" value="Cysteine-rich receptor-like protein kinase 2"/>
    <property type="match status" value="1"/>
</dbReference>
<accession>A0A7J6WDK0</accession>
<evidence type="ECO:0000256" key="11">
    <source>
        <dbReference type="ARBA" id="ARBA00047951"/>
    </source>
</evidence>
<dbReference type="InterPro" id="IPR000719">
    <property type="entry name" value="Prot_kinase_dom"/>
</dbReference>
<proteinExistence type="predicted"/>
<evidence type="ECO:0000256" key="8">
    <source>
        <dbReference type="ARBA" id="ARBA00022840"/>
    </source>
</evidence>
<evidence type="ECO:0000259" key="15">
    <source>
        <dbReference type="PROSITE" id="PS51473"/>
    </source>
</evidence>
<feature type="domain" description="Protein kinase" evidence="14">
    <location>
        <begin position="396"/>
        <end position="510"/>
    </location>
</feature>
<dbReference type="SUPFAM" id="SSF56112">
    <property type="entry name" value="Protein kinase-like (PK-like)"/>
    <property type="match status" value="1"/>
</dbReference>
<keyword evidence="7 16" id="KW-0418">Kinase</keyword>
<evidence type="ECO:0000313" key="17">
    <source>
        <dbReference type="Proteomes" id="UP000554482"/>
    </source>
</evidence>
<keyword evidence="17" id="KW-1185">Reference proteome</keyword>
<keyword evidence="13" id="KW-1133">Transmembrane helix</keyword>
<gene>
    <name evidence="16" type="ORF">FRX31_014898</name>
</gene>
<dbReference type="PROSITE" id="PS51473">
    <property type="entry name" value="GNK2"/>
    <property type="match status" value="2"/>
</dbReference>
<evidence type="ECO:0000256" key="13">
    <source>
        <dbReference type="SAM" id="Phobius"/>
    </source>
</evidence>
<evidence type="ECO:0000259" key="14">
    <source>
        <dbReference type="PROSITE" id="PS50011"/>
    </source>
</evidence>
<dbReference type="InterPro" id="IPR002902">
    <property type="entry name" value="GNK2"/>
</dbReference>
<evidence type="ECO:0000256" key="7">
    <source>
        <dbReference type="ARBA" id="ARBA00022777"/>
    </source>
</evidence>
<feature type="binding site" evidence="12">
    <location>
        <position position="424"/>
    </location>
    <ligand>
        <name>ATP</name>
        <dbReference type="ChEBI" id="CHEBI:30616"/>
    </ligand>
</feature>
<dbReference type="InterPro" id="IPR011009">
    <property type="entry name" value="Kinase-like_dom_sf"/>
</dbReference>
<name>A0A7J6WDK0_THATH</name>
<dbReference type="Gene3D" id="3.30.200.20">
    <property type="entry name" value="Phosphorylase Kinase, domain 1"/>
    <property type="match status" value="1"/>
</dbReference>
<dbReference type="InterPro" id="IPR038408">
    <property type="entry name" value="GNK2_sf"/>
</dbReference>
<comment type="catalytic activity">
    <reaction evidence="11">
        <text>L-threonyl-[protein] + ATP = O-phospho-L-threonyl-[protein] + ADP + H(+)</text>
        <dbReference type="Rhea" id="RHEA:46608"/>
        <dbReference type="Rhea" id="RHEA-COMP:11060"/>
        <dbReference type="Rhea" id="RHEA-COMP:11605"/>
        <dbReference type="ChEBI" id="CHEBI:15378"/>
        <dbReference type="ChEBI" id="CHEBI:30013"/>
        <dbReference type="ChEBI" id="CHEBI:30616"/>
        <dbReference type="ChEBI" id="CHEBI:61977"/>
        <dbReference type="ChEBI" id="CHEBI:456216"/>
    </reaction>
</comment>
<evidence type="ECO:0000256" key="2">
    <source>
        <dbReference type="ARBA" id="ARBA00022553"/>
    </source>
</evidence>
<evidence type="ECO:0000256" key="10">
    <source>
        <dbReference type="ARBA" id="ARBA00047558"/>
    </source>
</evidence>
<dbReference type="GO" id="GO:0004674">
    <property type="term" value="F:protein serine/threonine kinase activity"/>
    <property type="evidence" value="ECO:0007669"/>
    <property type="project" value="UniProtKB-KW"/>
</dbReference>
<keyword evidence="13" id="KW-0472">Membrane</keyword>
<dbReference type="Proteomes" id="UP000554482">
    <property type="component" value="Unassembled WGS sequence"/>
</dbReference>
<dbReference type="OrthoDB" id="1908121at2759"/>
<evidence type="ECO:0000313" key="16">
    <source>
        <dbReference type="EMBL" id="KAF5195516.1"/>
    </source>
</evidence>
<evidence type="ECO:0000256" key="4">
    <source>
        <dbReference type="ARBA" id="ARBA00022729"/>
    </source>
</evidence>
<keyword evidence="5" id="KW-0677">Repeat</keyword>
<evidence type="ECO:0000256" key="5">
    <source>
        <dbReference type="ARBA" id="ARBA00022737"/>
    </source>
</evidence>
<keyword evidence="2" id="KW-0597">Phosphoprotein</keyword>
<evidence type="ECO:0000256" key="3">
    <source>
        <dbReference type="ARBA" id="ARBA00022679"/>
    </source>
</evidence>
<evidence type="ECO:0000256" key="6">
    <source>
        <dbReference type="ARBA" id="ARBA00022741"/>
    </source>
</evidence>
<comment type="caution">
    <text evidence="16">The sequence shown here is derived from an EMBL/GenBank/DDBJ whole genome shotgun (WGS) entry which is preliminary data.</text>
</comment>
<keyword evidence="8 12" id="KW-0067">ATP-binding</keyword>
<dbReference type="CDD" id="cd23509">
    <property type="entry name" value="Gnk2-like"/>
    <property type="match status" value="2"/>
</dbReference>
<dbReference type="GO" id="GO:0005524">
    <property type="term" value="F:ATP binding"/>
    <property type="evidence" value="ECO:0007669"/>
    <property type="project" value="UniProtKB-UniRule"/>
</dbReference>
<keyword evidence="9 16" id="KW-0675">Receptor</keyword>
<dbReference type="InterPro" id="IPR052059">
    <property type="entry name" value="CR_Ser/Thr_kinase"/>
</dbReference>
<keyword evidence="1" id="KW-0723">Serine/threonine-protein kinase</keyword>
<dbReference type="PROSITE" id="PS00107">
    <property type="entry name" value="PROTEIN_KINASE_ATP"/>
    <property type="match status" value="1"/>
</dbReference>
<keyword evidence="3" id="KW-0808">Transferase</keyword>
<dbReference type="InterPro" id="IPR001245">
    <property type="entry name" value="Ser-Thr/Tyr_kinase_cat_dom"/>
</dbReference>
<dbReference type="AlphaFoldDB" id="A0A7J6WDK0"/>
<feature type="transmembrane region" description="Helical" evidence="13">
    <location>
        <begin position="332"/>
        <end position="355"/>
    </location>
</feature>
<dbReference type="EMBL" id="JABWDY010017231">
    <property type="protein sequence ID" value="KAF5195516.1"/>
    <property type="molecule type" value="Genomic_DNA"/>
</dbReference>
<protein>
    <submittedName>
        <fullName evidence="16">Cysteine-rich receptor-like protein kinase</fullName>
    </submittedName>
</protein>
<keyword evidence="4" id="KW-0732">Signal</keyword>
<dbReference type="Gene3D" id="3.30.430.20">
    <property type="entry name" value="Gnk2 domain, C-X8-C-X2-C motif"/>
    <property type="match status" value="2"/>
</dbReference>
<evidence type="ECO:0000256" key="12">
    <source>
        <dbReference type="PROSITE-ProRule" id="PRU10141"/>
    </source>
</evidence>
<keyword evidence="6 12" id="KW-0547">Nucleotide-binding</keyword>
<keyword evidence="13" id="KW-0812">Transmembrane</keyword>
<comment type="catalytic activity">
    <reaction evidence="10">
        <text>L-seryl-[protein] + ATP = O-phospho-L-seryl-[protein] + ADP + H(+)</text>
        <dbReference type="Rhea" id="RHEA:17989"/>
        <dbReference type="Rhea" id="RHEA-COMP:9863"/>
        <dbReference type="Rhea" id="RHEA-COMP:11604"/>
        <dbReference type="ChEBI" id="CHEBI:15378"/>
        <dbReference type="ChEBI" id="CHEBI:29999"/>
        <dbReference type="ChEBI" id="CHEBI:30616"/>
        <dbReference type="ChEBI" id="CHEBI:83421"/>
        <dbReference type="ChEBI" id="CHEBI:456216"/>
    </reaction>
</comment>
<organism evidence="16 17">
    <name type="scientific">Thalictrum thalictroides</name>
    <name type="common">Rue-anemone</name>
    <name type="synonym">Anemone thalictroides</name>
    <dbReference type="NCBI Taxonomy" id="46969"/>
    <lineage>
        <taxon>Eukaryota</taxon>
        <taxon>Viridiplantae</taxon>
        <taxon>Streptophyta</taxon>
        <taxon>Embryophyta</taxon>
        <taxon>Tracheophyta</taxon>
        <taxon>Spermatophyta</taxon>
        <taxon>Magnoliopsida</taxon>
        <taxon>Ranunculales</taxon>
        <taxon>Ranunculaceae</taxon>
        <taxon>Thalictroideae</taxon>
        <taxon>Thalictrum</taxon>
    </lineage>
</organism>
<dbReference type="Pfam" id="PF01657">
    <property type="entry name" value="Stress-antifung"/>
    <property type="match status" value="2"/>
</dbReference>
<dbReference type="FunFam" id="3.30.430.20:FF:000015">
    <property type="entry name" value="Cysteine-rich receptor-like protein kinase 3"/>
    <property type="match status" value="1"/>
</dbReference>
<dbReference type="FunFam" id="3.30.430.20:FF:000005">
    <property type="entry name" value="Cysteine-rich receptor-like protein kinase 2"/>
    <property type="match status" value="1"/>
</dbReference>